<comment type="cofactor">
    <cofactor evidence="1">
        <name>Mg(2+)</name>
        <dbReference type="ChEBI" id="CHEBI:18420"/>
    </cofactor>
</comment>
<sequence length="443" mass="50524">MSCPPPRISASCVSAILDNRVSKVASDVTIPGLDGTKERIKKMFDKVELSLSAYDTAWVAMVPSPSCREVSLFPQCVNWIVNNQLSDGSWGLPRRHPLLVKDALSSTFACILALKKWGIGEEQMNKGLQFIELNSNLAIDEKQHTPVGFDIIFPSMVEYANDLNLNIPLRSIDVNAMLMRKNQELKSIHDDTSRAKEMYLAFVSEGIGKLQDWEMVMKYQRNNGSLFNSPSTTAAAFSRLQDSNCLHYLHSLLEKFGDAVPTIYPLDLYLRLYLVDSLQRLGIDQHFREEIKVVLDQTYRCWLQGEEEIFLNSATCAMAFRILRLNGYDVSADVFDQFTEEKFNNSLDGYLKDSRAVLELYRASQIIYPDETLLEKQNLWTSNFLKQGLSSGFIFADKLDEEISKEVHDALSFPYHADLDRLANRRSIEQYVVDDTRILKTSY</sequence>
<evidence type="ECO:0000256" key="1">
    <source>
        <dbReference type="ARBA" id="ARBA00001946"/>
    </source>
</evidence>
<dbReference type="InterPro" id="IPR050148">
    <property type="entry name" value="Terpene_synthase-like"/>
</dbReference>
<dbReference type="Gene3D" id="1.50.10.130">
    <property type="entry name" value="Terpene synthase, N-terminal domain"/>
    <property type="match status" value="1"/>
</dbReference>
<dbReference type="Pfam" id="PF01397">
    <property type="entry name" value="Terpene_synth"/>
    <property type="match status" value="1"/>
</dbReference>
<dbReference type="FunFam" id="1.50.10.160:FF:000002">
    <property type="entry name" value="cis-abienol synthase, chloroplastic"/>
    <property type="match status" value="1"/>
</dbReference>
<reference evidence="6" key="2">
    <citation type="journal article" date="2023" name="Plants (Basel)">
        <title>Annotation of the Turnera subulata (Passifloraceae) Draft Genome Reveals the S-Locus Evolved after the Divergence of Turneroideae from Passifloroideae in a Stepwise Manner.</title>
        <authorList>
            <person name="Henning P.M."/>
            <person name="Roalson E.H."/>
            <person name="Mir W."/>
            <person name="McCubbin A.G."/>
            <person name="Shore J.S."/>
        </authorList>
    </citation>
    <scope>NUCLEOTIDE SEQUENCE</scope>
    <source>
        <strain evidence="6">F60SS</strain>
    </source>
</reference>
<evidence type="ECO:0000313" key="6">
    <source>
        <dbReference type="EMBL" id="KAJ4841420.1"/>
    </source>
</evidence>
<evidence type="ECO:0000259" key="5">
    <source>
        <dbReference type="Pfam" id="PF01397"/>
    </source>
</evidence>
<dbReference type="GO" id="GO:0010333">
    <property type="term" value="F:terpene synthase activity"/>
    <property type="evidence" value="ECO:0007669"/>
    <property type="project" value="InterPro"/>
</dbReference>
<protein>
    <submittedName>
        <fullName evidence="6">Ent-kaur-16-ene synthase, chloroplastic</fullName>
    </submittedName>
</protein>
<dbReference type="GO" id="GO:0009507">
    <property type="term" value="C:chloroplast"/>
    <property type="evidence" value="ECO:0007669"/>
    <property type="project" value="TreeGrafter"/>
</dbReference>
<dbReference type="AlphaFoldDB" id="A0A9Q0G130"/>
<evidence type="ECO:0000256" key="3">
    <source>
        <dbReference type="ARBA" id="ARBA00022842"/>
    </source>
</evidence>
<dbReference type="GO" id="GO:0000287">
    <property type="term" value="F:magnesium ion binding"/>
    <property type="evidence" value="ECO:0007669"/>
    <property type="project" value="TreeGrafter"/>
</dbReference>
<keyword evidence="3" id="KW-0460">Magnesium</keyword>
<dbReference type="OrthoDB" id="814231at2759"/>
<keyword evidence="2" id="KW-0479">Metal-binding</keyword>
<dbReference type="SUPFAM" id="SSF48239">
    <property type="entry name" value="Terpenoid cyclases/Protein prenyltransferases"/>
    <property type="match status" value="2"/>
</dbReference>
<evidence type="ECO:0000313" key="7">
    <source>
        <dbReference type="Proteomes" id="UP001141552"/>
    </source>
</evidence>
<dbReference type="InterPro" id="IPR001906">
    <property type="entry name" value="Terpene_synth_N"/>
</dbReference>
<evidence type="ECO:0000256" key="4">
    <source>
        <dbReference type="ARBA" id="ARBA00023239"/>
    </source>
</evidence>
<dbReference type="Proteomes" id="UP001141552">
    <property type="component" value="Unassembled WGS sequence"/>
</dbReference>
<feature type="domain" description="Terpene synthase N-terminal" evidence="5">
    <location>
        <begin position="212"/>
        <end position="410"/>
    </location>
</feature>
<gene>
    <name evidence="6" type="ORF">Tsubulata_009056</name>
</gene>
<evidence type="ECO:0000256" key="2">
    <source>
        <dbReference type="ARBA" id="ARBA00022723"/>
    </source>
</evidence>
<organism evidence="6 7">
    <name type="scientific">Turnera subulata</name>
    <dbReference type="NCBI Taxonomy" id="218843"/>
    <lineage>
        <taxon>Eukaryota</taxon>
        <taxon>Viridiplantae</taxon>
        <taxon>Streptophyta</taxon>
        <taxon>Embryophyta</taxon>
        <taxon>Tracheophyta</taxon>
        <taxon>Spermatophyta</taxon>
        <taxon>Magnoliopsida</taxon>
        <taxon>eudicotyledons</taxon>
        <taxon>Gunneridae</taxon>
        <taxon>Pentapetalae</taxon>
        <taxon>rosids</taxon>
        <taxon>fabids</taxon>
        <taxon>Malpighiales</taxon>
        <taxon>Passifloraceae</taxon>
        <taxon>Turnera</taxon>
    </lineage>
</organism>
<proteinExistence type="predicted"/>
<dbReference type="PANTHER" id="PTHR31739:SF3">
    <property type="entry name" value="ENT-KAUR-16-ENE SYNTHASE, CHLOROPLASTIC"/>
    <property type="match status" value="1"/>
</dbReference>
<keyword evidence="7" id="KW-1185">Reference proteome</keyword>
<reference evidence="6" key="1">
    <citation type="submission" date="2022-02" db="EMBL/GenBank/DDBJ databases">
        <authorList>
            <person name="Henning P.M."/>
            <person name="McCubbin A.G."/>
            <person name="Shore J.S."/>
        </authorList>
    </citation>
    <scope>NUCLEOTIDE SEQUENCE</scope>
    <source>
        <strain evidence="6">F60SS</strain>
        <tissue evidence="6">Leaves</tissue>
    </source>
</reference>
<dbReference type="FunFam" id="1.50.10.130:FF:000002">
    <property type="entry name" value="Ent-copalyl diphosphate synthase, chloroplastic"/>
    <property type="match status" value="1"/>
</dbReference>
<dbReference type="InterPro" id="IPR008930">
    <property type="entry name" value="Terpenoid_cyclase/PrenylTrfase"/>
</dbReference>
<name>A0A9Q0G130_9ROSI</name>
<dbReference type="InterPro" id="IPR036965">
    <property type="entry name" value="Terpene_synth_N_sf"/>
</dbReference>
<dbReference type="Gene3D" id="1.50.10.160">
    <property type="match status" value="1"/>
</dbReference>
<dbReference type="PANTHER" id="PTHR31739">
    <property type="entry name" value="ENT-COPALYL DIPHOSPHATE SYNTHASE, CHLOROPLASTIC"/>
    <property type="match status" value="1"/>
</dbReference>
<accession>A0A9Q0G130</accession>
<comment type="caution">
    <text evidence="6">The sequence shown here is derived from an EMBL/GenBank/DDBJ whole genome shotgun (WGS) entry which is preliminary data.</text>
</comment>
<dbReference type="SFLD" id="SFLDG01014">
    <property type="entry name" value="Terpene_Cyclase_Like_1_N-term"/>
    <property type="match status" value="1"/>
</dbReference>
<dbReference type="EMBL" id="JAKUCV010002779">
    <property type="protein sequence ID" value="KAJ4841420.1"/>
    <property type="molecule type" value="Genomic_DNA"/>
</dbReference>
<keyword evidence="4" id="KW-0456">Lyase</keyword>
<dbReference type="GO" id="GO:0009686">
    <property type="term" value="P:gibberellin biosynthetic process"/>
    <property type="evidence" value="ECO:0007669"/>
    <property type="project" value="TreeGrafter"/>
</dbReference>